<protein>
    <recommendedName>
        <fullName evidence="20">Peptide methionine sulfoxide reductase B1, chloroplastic</fullName>
        <ecNumber evidence="5">1.8.4.12</ecNumber>
    </recommendedName>
</protein>
<comment type="subcellular location">
    <subcellularLocation>
        <location evidence="2">Cell inner membrane</location>
        <topology evidence="2">Multi-pass membrane protein</topology>
    </subcellularLocation>
</comment>
<evidence type="ECO:0000256" key="5">
    <source>
        <dbReference type="ARBA" id="ARBA00012499"/>
    </source>
</evidence>
<dbReference type="GO" id="GO:0033743">
    <property type="term" value="F:peptide-methionine (R)-S-oxide reductase activity"/>
    <property type="evidence" value="ECO:0007669"/>
    <property type="project" value="UniProtKB-EC"/>
</dbReference>
<evidence type="ECO:0000256" key="3">
    <source>
        <dbReference type="ARBA" id="ARBA00007174"/>
    </source>
</evidence>
<sequence>MSAFDLTPPTATQTDALVAGLSAEERRVLLQHGTEAPFCGVFLDNKREGVYCCRLCALPLFRSSTKFDSGTGWPSFFAPFDPSHVREIRDSSHGMVRTEITCARCGSHLGHVFPDGPPPTYERHCLNSVSLSFTGNGEPWPDPLQRGGAEAGNSLFRNTGVRPTRRYPPSLRRAMLIIVGFLVVIISVLGGYLGAHGRLGALWQPYELVIIGGAALGAFLVGTPAKTVKQTLQAMVGVFKGPRYKQQDYIDVLSLVYELLNKARREGFMALEDHVERPAESALFGNYPKVQADHHLIDFITDCLRLMIGSNIEPHELEPLLELELEKHHAEAMAPSQVLTKVADGLPGFGIVAAVLGIVITMGSIGGDIVEVGGHVAGALVGTFLGILLGYGFVGPMASAMEARAEQDSRIYESVKTALLACLRGYNPKIALEFARKTLPSNVRPAFSDFEQHLKTVK</sequence>
<dbReference type="NCBIfam" id="TIGR03818">
    <property type="entry name" value="MotA1"/>
    <property type="match status" value="1"/>
</dbReference>
<keyword evidence="11" id="KW-0479">Metal-binding</keyword>
<keyword evidence="12" id="KW-0283">Flagellar rotation</keyword>
<feature type="transmembrane region" description="Helical" evidence="21">
    <location>
        <begin position="206"/>
        <end position="225"/>
    </location>
</feature>
<keyword evidence="14" id="KW-0862">Zinc</keyword>
<comment type="catalytic activity">
    <reaction evidence="19">
        <text>L-methionyl-[protein] + [thioredoxin]-disulfide + H2O = L-methionyl-(R)-S-oxide-[protein] + [thioredoxin]-dithiol</text>
        <dbReference type="Rhea" id="RHEA:24164"/>
        <dbReference type="Rhea" id="RHEA-COMP:10698"/>
        <dbReference type="Rhea" id="RHEA-COMP:10700"/>
        <dbReference type="Rhea" id="RHEA-COMP:12313"/>
        <dbReference type="Rhea" id="RHEA-COMP:12314"/>
        <dbReference type="ChEBI" id="CHEBI:15377"/>
        <dbReference type="ChEBI" id="CHEBI:16044"/>
        <dbReference type="ChEBI" id="CHEBI:29950"/>
        <dbReference type="ChEBI" id="CHEBI:45764"/>
        <dbReference type="ChEBI" id="CHEBI:50058"/>
        <dbReference type="EC" id="1.8.4.12"/>
    </reaction>
</comment>
<keyword evidence="9" id="KW-0997">Cell inner membrane</keyword>
<dbReference type="GO" id="GO:0046872">
    <property type="term" value="F:metal ion binding"/>
    <property type="evidence" value="ECO:0007669"/>
    <property type="project" value="UniProtKB-KW"/>
</dbReference>
<accession>A0AA39CQ77</accession>
<dbReference type="InterPro" id="IPR047055">
    <property type="entry name" value="MotA-like"/>
</dbReference>
<dbReference type="Gene3D" id="2.170.150.20">
    <property type="entry name" value="Peptide methionine sulfoxide reductase"/>
    <property type="match status" value="1"/>
</dbReference>
<dbReference type="SUPFAM" id="SSF51316">
    <property type="entry name" value="Mss4-like"/>
    <property type="match status" value="1"/>
</dbReference>
<reference evidence="23" key="1">
    <citation type="submission" date="2022-10" db="EMBL/GenBank/DDBJ databases">
        <title>Culturing micro-colonial fungi from biological soil crusts in the Mojave desert and describing Neophaeococcomyces mojavensis, and introducing the new genera and species Taxawa tesnikishii.</title>
        <authorList>
            <person name="Kurbessoian T."/>
            <person name="Stajich J.E."/>
        </authorList>
    </citation>
    <scope>NUCLEOTIDE SEQUENCE</scope>
    <source>
        <strain evidence="23">TK_35</strain>
    </source>
</reference>
<evidence type="ECO:0000256" key="6">
    <source>
        <dbReference type="ARBA" id="ARBA00022448"/>
    </source>
</evidence>
<evidence type="ECO:0000256" key="16">
    <source>
        <dbReference type="ARBA" id="ARBA00023002"/>
    </source>
</evidence>
<dbReference type="AlphaFoldDB" id="A0AA39CQ77"/>
<dbReference type="PROSITE" id="PS51790">
    <property type="entry name" value="MSRB"/>
    <property type="match status" value="1"/>
</dbReference>
<comment type="caution">
    <text evidence="23">The sequence shown here is derived from an EMBL/GenBank/DDBJ whole genome shotgun (WGS) entry which is preliminary data.</text>
</comment>
<dbReference type="Pfam" id="PF01618">
    <property type="entry name" value="MotA_ExbB"/>
    <property type="match status" value="1"/>
</dbReference>
<evidence type="ECO:0000256" key="10">
    <source>
        <dbReference type="ARBA" id="ARBA00022692"/>
    </source>
</evidence>
<evidence type="ECO:0000256" key="21">
    <source>
        <dbReference type="SAM" id="Phobius"/>
    </source>
</evidence>
<evidence type="ECO:0000256" key="17">
    <source>
        <dbReference type="ARBA" id="ARBA00023065"/>
    </source>
</evidence>
<evidence type="ECO:0000256" key="9">
    <source>
        <dbReference type="ARBA" id="ARBA00022519"/>
    </source>
</evidence>
<organism evidence="23">
    <name type="scientific">Knufia peltigerae</name>
    <dbReference type="NCBI Taxonomy" id="1002370"/>
    <lineage>
        <taxon>Eukaryota</taxon>
        <taxon>Fungi</taxon>
        <taxon>Dikarya</taxon>
        <taxon>Ascomycota</taxon>
        <taxon>Pezizomycotina</taxon>
        <taxon>Eurotiomycetes</taxon>
        <taxon>Chaetothyriomycetidae</taxon>
        <taxon>Chaetothyriales</taxon>
        <taxon>Trichomeriaceae</taxon>
        <taxon>Knufia</taxon>
    </lineage>
</organism>
<keyword evidence="10 21" id="KW-0812">Transmembrane</keyword>
<dbReference type="PROSITE" id="PS01307">
    <property type="entry name" value="MOTA"/>
    <property type="match status" value="1"/>
</dbReference>
<keyword evidence="16" id="KW-0560">Oxidoreductase</keyword>
<feature type="transmembrane region" description="Helical" evidence="21">
    <location>
        <begin position="372"/>
        <end position="394"/>
    </location>
</feature>
<dbReference type="NCBIfam" id="TIGR00357">
    <property type="entry name" value="peptide-methionine (R)-S-oxide reductase MsrB"/>
    <property type="match status" value="1"/>
</dbReference>
<keyword evidence="17" id="KW-0406">Ion transport</keyword>
<dbReference type="InterPro" id="IPR022522">
    <property type="entry name" value="Flagellar_motor_stator_MotA"/>
</dbReference>
<name>A0AA39CQ77_9EURO</name>
<dbReference type="GO" id="GO:0006979">
    <property type="term" value="P:response to oxidative stress"/>
    <property type="evidence" value="ECO:0007669"/>
    <property type="project" value="UniProtKB-ARBA"/>
</dbReference>
<feature type="transmembrane region" description="Helical" evidence="21">
    <location>
        <begin position="174"/>
        <end position="194"/>
    </location>
</feature>
<dbReference type="EC" id="1.8.4.12" evidence="5"/>
<dbReference type="Pfam" id="PF01641">
    <property type="entry name" value="SelR"/>
    <property type="match status" value="1"/>
</dbReference>
<dbReference type="InterPro" id="IPR002898">
    <property type="entry name" value="MotA_ExbB_proton_chnl"/>
</dbReference>
<dbReference type="InterPro" id="IPR046786">
    <property type="entry name" value="MotA_N"/>
</dbReference>
<keyword evidence="15 21" id="KW-1133">Transmembrane helix</keyword>
<dbReference type="FunFam" id="2.170.150.20:FF:000001">
    <property type="entry name" value="Peptide methionine sulfoxide reductase MsrB"/>
    <property type="match status" value="1"/>
</dbReference>
<evidence type="ECO:0000256" key="1">
    <source>
        <dbReference type="ARBA" id="ARBA00001947"/>
    </source>
</evidence>
<evidence type="ECO:0000256" key="14">
    <source>
        <dbReference type="ARBA" id="ARBA00022833"/>
    </source>
</evidence>
<keyword evidence="18 21" id="KW-0472">Membrane</keyword>
<dbReference type="GO" id="GO:1902600">
    <property type="term" value="P:proton transmembrane transport"/>
    <property type="evidence" value="ECO:0007669"/>
    <property type="project" value="UniProtKB-KW"/>
</dbReference>
<evidence type="ECO:0000256" key="12">
    <source>
        <dbReference type="ARBA" id="ARBA00022779"/>
    </source>
</evidence>
<dbReference type="Pfam" id="PF20560">
    <property type="entry name" value="MotA_N"/>
    <property type="match status" value="1"/>
</dbReference>
<dbReference type="EMBL" id="JAPDRN010000149">
    <property type="protein sequence ID" value="KAJ9617927.1"/>
    <property type="molecule type" value="Genomic_DNA"/>
</dbReference>
<evidence type="ECO:0000256" key="8">
    <source>
        <dbReference type="ARBA" id="ARBA00022500"/>
    </source>
</evidence>
<dbReference type="PANTHER" id="PTHR30433">
    <property type="entry name" value="CHEMOTAXIS PROTEIN MOTA"/>
    <property type="match status" value="1"/>
</dbReference>
<dbReference type="PANTHER" id="PTHR30433:SF4">
    <property type="entry name" value="MOTILITY PROTEIN A"/>
    <property type="match status" value="1"/>
</dbReference>
<feature type="domain" description="MsrB" evidence="22">
    <location>
        <begin position="14"/>
        <end position="136"/>
    </location>
</feature>
<proteinExistence type="inferred from homology"/>
<dbReference type="InterPro" id="IPR000540">
    <property type="entry name" value="Flag_MotA_CS"/>
</dbReference>
<keyword evidence="7" id="KW-1003">Cell membrane</keyword>
<keyword evidence="6" id="KW-0813">Transport</keyword>
<dbReference type="InterPro" id="IPR011057">
    <property type="entry name" value="Mss4-like_sf"/>
</dbReference>
<evidence type="ECO:0000256" key="11">
    <source>
        <dbReference type="ARBA" id="ARBA00022723"/>
    </source>
</evidence>
<evidence type="ECO:0000313" key="23">
    <source>
        <dbReference type="EMBL" id="KAJ9617927.1"/>
    </source>
</evidence>
<dbReference type="InterPro" id="IPR002579">
    <property type="entry name" value="Met_Sox_Rdtase_MsrB_dom"/>
</dbReference>
<evidence type="ECO:0000259" key="22">
    <source>
        <dbReference type="PROSITE" id="PS51790"/>
    </source>
</evidence>
<evidence type="ECO:0000256" key="7">
    <source>
        <dbReference type="ARBA" id="ARBA00022475"/>
    </source>
</evidence>
<evidence type="ECO:0000256" key="20">
    <source>
        <dbReference type="ARBA" id="ARBA00067474"/>
    </source>
</evidence>
<evidence type="ECO:0000256" key="18">
    <source>
        <dbReference type="ARBA" id="ARBA00023136"/>
    </source>
</evidence>
<dbReference type="GO" id="GO:0005886">
    <property type="term" value="C:plasma membrane"/>
    <property type="evidence" value="ECO:0007669"/>
    <property type="project" value="UniProtKB-SubCell"/>
</dbReference>
<comment type="similarity">
    <text evidence="4">Belongs to the MotA family.</text>
</comment>
<comment type="cofactor">
    <cofactor evidence="1">
        <name>Zn(2+)</name>
        <dbReference type="ChEBI" id="CHEBI:29105"/>
    </cofactor>
</comment>
<evidence type="ECO:0000256" key="2">
    <source>
        <dbReference type="ARBA" id="ARBA00004429"/>
    </source>
</evidence>
<feature type="transmembrane region" description="Helical" evidence="21">
    <location>
        <begin position="346"/>
        <end position="366"/>
    </location>
</feature>
<gene>
    <name evidence="23" type="ORF">H2204_013307</name>
</gene>
<comment type="similarity">
    <text evidence="3">Belongs to the MsrB Met sulfoxide reductase family.</text>
</comment>
<keyword evidence="13" id="KW-0375">Hydrogen ion transport</keyword>
<keyword evidence="8" id="KW-0145">Chemotaxis</keyword>
<evidence type="ECO:0000256" key="13">
    <source>
        <dbReference type="ARBA" id="ARBA00022781"/>
    </source>
</evidence>
<evidence type="ECO:0000256" key="19">
    <source>
        <dbReference type="ARBA" id="ARBA00048488"/>
    </source>
</evidence>
<evidence type="ECO:0000256" key="15">
    <source>
        <dbReference type="ARBA" id="ARBA00022989"/>
    </source>
</evidence>
<evidence type="ECO:0000256" key="4">
    <source>
        <dbReference type="ARBA" id="ARBA00008038"/>
    </source>
</evidence>